<proteinExistence type="predicted"/>
<dbReference type="RefSeq" id="WP_135792084.1">
    <property type="nucleotide sequence ID" value="NZ_BNBQ01000007.1"/>
</dbReference>
<accession>A0A4Z1DKG8</accession>
<reference evidence="2 3" key="1">
    <citation type="submission" date="2019-04" db="EMBL/GenBank/DDBJ databases">
        <title>Streptomyces sp. nov. Bv016 isolated from bark of Buahinia variegata.</title>
        <authorList>
            <person name="Kanchanasin P."/>
            <person name="Tanasupawat S."/>
            <person name="Yuki M."/>
            <person name="Kudo T."/>
        </authorList>
    </citation>
    <scope>NUCLEOTIDE SEQUENCE [LARGE SCALE GENOMIC DNA]</scope>
    <source>
        <strain evidence="2 3">JCM 4765</strain>
    </source>
</reference>
<comment type="caution">
    <text evidence="2">The sequence shown here is derived from an EMBL/GenBank/DDBJ whole genome shotgun (WGS) entry which is preliminary data.</text>
</comment>
<feature type="transmembrane region" description="Helical" evidence="1">
    <location>
        <begin position="170"/>
        <end position="195"/>
    </location>
</feature>
<feature type="transmembrane region" description="Helical" evidence="1">
    <location>
        <begin position="202"/>
        <end position="220"/>
    </location>
</feature>
<keyword evidence="3" id="KW-1185">Reference proteome</keyword>
<protein>
    <submittedName>
        <fullName evidence="2">ABC transporter permease</fullName>
    </submittedName>
</protein>
<keyword evidence="1" id="KW-0812">Transmembrane</keyword>
<sequence>MSTLSVTAAPAHPRQARWTFLLHRWALAVWVTLVVAISGLLLWAAGPLADESDRAWHRLDACRRLSRCVVDTGSYSTTYTFLTYAMILLPFVVAAWAGATLTARELESGTALMAWTQSVSPVRWLAVRLTLPAVVLTVGASLLVALHRFAWEAPEERTGNRPTWWVPFTFHANGPTIVTACLTALAVGTLTGLLVRRTLPALGVSVAASVLLLGGAHWLMPHLRTSVTEVGPFQDGYPDLYTGVELSHGLVTRTGAHIPTPECQATSMDVCRRIYEQRGGTGFYTTFHPASHFWPLQLTTSALLLVVTALLTAASFVVLRRRTG</sequence>
<dbReference type="AlphaFoldDB" id="A0A4Z1DKG8"/>
<evidence type="ECO:0000313" key="2">
    <source>
        <dbReference type="EMBL" id="TGN83273.1"/>
    </source>
</evidence>
<feature type="transmembrane region" description="Helical" evidence="1">
    <location>
        <begin position="25"/>
        <end position="46"/>
    </location>
</feature>
<gene>
    <name evidence="2" type="ORF">E5082_17050</name>
</gene>
<evidence type="ECO:0000256" key="1">
    <source>
        <dbReference type="SAM" id="Phobius"/>
    </source>
</evidence>
<dbReference type="Proteomes" id="UP000298513">
    <property type="component" value="Unassembled WGS sequence"/>
</dbReference>
<organism evidence="2 3">
    <name type="scientific">Streptomyces griseoluteus</name>
    <dbReference type="NCBI Taxonomy" id="29306"/>
    <lineage>
        <taxon>Bacteria</taxon>
        <taxon>Bacillati</taxon>
        <taxon>Actinomycetota</taxon>
        <taxon>Actinomycetes</taxon>
        <taxon>Kitasatosporales</taxon>
        <taxon>Streptomycetaceae</taxon>
        <taxon>Streptomyces</taxon>
    </lineage>
</organism>
<keyword evidence="1" id="KW-0472">Membrane</keyword>
<dbReference type="GeneID" id="91532636"/>
<name>A0A4Z1DKG8_STRGP</name>
<keyword evidence="1" id="KW-1133">Transmembrane helix</keyword>
<feature type="transmembrane region" description="Helical" evidence="1">
    <location>
        <begin position="298"/>
        <end position="319"/>
    </location>
</feature>
<feature type="transmembrane region" description="Helical" evidence="1">
    <location>
        <begin position="124"/>
        <end position="150"/>
    </location>
</feature>
<evidence type="ECO:0000313" key="3">
    <source>
        <dbReference type="Proteomes" id="UP000298513"/>
    </source>
</evidence>
<feature type="transmembrane region" description="Helical" evidence="1">
    <location>
        <begin position="81"/>
        <end position="103"/>
    </location>
</feature>
<dbReference type="EMBL" id="SRRU01000005">
    <property type="protein sequence ID" value="TGN83273.1"/>
    <property type="molecule type" value="Genomic_DNA"/>
</dbReference>